<protein>
    <submittedName>
        <fullName evidence="2">Oxidoreductase</fullName>
    </submittedName>
</protein>
<gene>
    <name evidence="2" type="ORF">FF100_29315</name>
</gene>
<reference evidence="2 3" key="1">
    <citation type="submission" date="2019-06" db="EMBL/GenBank/DDBJ databases">
        <title>Genome of Methylobacterium sp. 17Sr1-39.</title>
        <authorList>
            <person name="Seo T."/>
        </authorList>
    </citation>
    <scope>NUCLEOTIDE SEQUENCE [LARGE SCALE GENOMIC DNA]</scope>
    <source>
        <strain evidence="2 3">17Sr1-39</strain>
    </source>
</reference>
<dbReference type="EMBL" id="VDDA01000023">
    <property type="protein sequence ID" value="TNC08441.1"/>
    <property type="molecule type" value="Genomic_DNA"/>
</dbReference>
<dbReference type="Proteomes" id="UP000305267">
    <property type="component" value="Unassembled WGS sequence"/>
</dbReference>
<dbReference type="OrthoDB" id="1982at2"/>
<organism evidence="2 3">
    <name type="scientific">Methylobacterium terricola</name>
    <dbReference type="NCBI Taxonomy" id="2583531"/>
    <lineage>
        <taxon>Bacteria</taxon>
        <taxon>Pseudomonadati</taxon>
        <taxon>Pseudomonadota</taxon>
        <taxon>Alphaproteobacteria</taxon>
        <taxon>Hyphomicrobiales</taxon>
        <taxon>Methylobacteriaceae</taxon>
        <taxon>Methylobacterium</taxon>
    </lineage>
</organism>
<evidence type="ECO:0000313" key="2">
    <source>
        <dbReference type="EMBL" id="TNC08441.1"/>
    </source>
</evidence>
<sequence length="324" mass="36081">MAELPPIEAPTVSAVYAALQHNRRDEDRGYLGMSQFGTECDRALWYGWRKVHDPEPLDGRRIRLFETGHLEEGRLIGDLRSAGMVVTDADPRTGRQFGVWSIGGHLRGHLDGTIDGVPDAPKTTHVLECKTHNDRSFKALLKDGVARSKPGHVSQMQFYMHFTGLTRALYVAVNKNDDQLYAERVRYDATAALQLVARAERIIRADQPPSKLHDDPSAKAAFACGWCPARTVCHDGAWARVNCRTCLHATPVVDEGDAGRWHCARHDIHLTPDEQRRGCHQHRYVPGLVPGEQVDVDEGRETITYRLADGSTWVDGAGAAGWRP</sequence>
<keyword evidence="3" id="KW-1185">Reference proteome</keyword>
<dbReference type="Gene3D" id="3.90.320.10">
    <property type="match status" value="1"/>
</dbReference>
<dbReference type="InterPro" id="IPR038726">
    <property type="entry name" value="PDDEXK_AddAB-type"/>
</dbReference>
<accession>A0A5C4L9A5</accession>
<dbReference type="Pfam" id="PF12705">
    <property type="entry name" value="PDDEXK_1"/>
    <property type="match status" value="1"/>
</dbReference>
<dbReference type="InterPro" id="IPR011604">
    <property type="entry name" value="PDDEXK-like_dom_sf"/>
</dbReference>
<proteinExistence type="predicted"/>
<evidence type="ECO:0000259" key="1">
    <source>
        <dbReference type="Pfam" id="PF12705"/>
    </source>
</evidence>
<name>A0A5C4L9A5_9HYPH</name>
<comment type="caution">
    <text evidence="2">The sequence shown here is derived from an EMBL/GenBank/DDBJ whole genome shotgun (WGS) entry which is preliminary data.</text>
</comment>
<evidence type="ECO:0000313" key="3">
    <source>
        <dbReference type="Proteomes" id="UP000305267"/>
    </source>
</evidence>
<feature type="domain" description="PD-(D/E)XK endonuclease-like" evidence="1">
    <location>
        <begin position="98"/>
        <end position="234"/>
    </location>
</feature>
<dbReference type="AlphaFoldDB" id="A0A5C4L9A5"/>
<dbReference type="RefSeq" id="WP_139039353.1">
    <property type="nucleotide sequence ID" value="NZ_VDDA01000023.1"/>
</dbReference>